<dbReference type="PANTHER" id="PTHR48111:SF2">
    <property type="entry name" value="RESPONSE REGULATOR SAER"/>
    <property type="match status" value="1"/>
</dbReference>
<dbReference type="PANTHER" id="PTHR48111">
    <property type="entry name" value="REGULATOR OF RPOS"/>
    <property type="match status" value="1"/>
</dbReference>
<dbReference type="CDD" id="cd17574">
    <property type="entry name" value="REC_OmpR"/>
    <property type="match status" value="1"/>
</dbReference>
<dbReference type="InterPro" id="IPR001867">
    <property type="entry name" value="OmpR/PhoB-type_DNA-bd"/>
</dbReference>
<name>A0ABS6W9R4_9BIFI</name>
<evidence type="ECO:0000256" key="2">
    <source>
        <dbReference type="PROSITE-ProRule" id="PRU00169"/>
    </source>
</evidence>
<comment type="caution">
    <text evidence="6">The sequence shown here is derived from an EMBL/GenBank/DDBJ whole genome shotgun (WGS) entry which is preliminary data.</text>
</comment>
<dbReference type="EMBL" id="JAHBBD010000010">
    <property type="protein sequence ID" value="MBW3082829.1"/>
    <property type="molecule type" value="Genomic_DNA"/>
</dbReference>
<dbReference type="InterPro" id="IPR001789">
    <property type="entry name" value="Sig_transdc_resp-reg_receiver"/>
</dbReference>
<feature type="modified residue" description="4-aspartylphosphate" evidence="2">
    <location>
        <position position="51"/>
    </location>
</feature>
<dbReference type="InterPro" id="IPR039420">
    <property type="entry name" value="WalR-like"/>
</dbReference>
<feature type="domain" description="Response regulatory" evidence="4">
    <location>
        <begin position="1"/>
        <end position="115"/>
    </location>
</feature>
<evidence type="ECO:0000313" key="6">
    <source>
        <dbReference type="EMBL" id="MBW3082829.1"/>
    </source>
</evidence>
<feature type="DNA-binding region" description="OmpR/PhoB-type" evidence="3">
    <location>
        <begin position="134"/>
        <end position="234"/>
    </location>
</feature>
<accession>A0ABS6W9R4</accession>
<evidence type="ECO:0000313" key="7">
    <source>
        <dbReference type="Proteomes" id="UP000812844"/>
    </source>
</evidence>
<organism evidence="6 7">
    <name type="scientific">Bifidobacterium phasiani</name>
    <dbReference type="NCBI Taxonomy" id="2834431"/>
    <lineage>
        <taxon>Bacteria</taxon>
        <taxon>Bacillati</taxon>
        <taxon>Actinomycetota</taxon>
        <taxon>Actinomycetes</taxon>
        <taxon>Bifidobacteriales</taxon>
        <taxon>Bifidobacteriaceae</taxon>
        <taxon>Bifidobacterium</taxon>
    </lineage>
</organism>
<keyword evidence="2" id="KW-0597">Phosphoprotein</keyword>
<feature type="domain" description="OmpR/PhoB-type" evidence="5">
    <location>
        <begin position="134"/>
        <end position="234"/>
    </location>
</feature>
<dbReference type="Pfam" id="PF00486">
    <property type="entry name" value="Trans_reg_C"/>
    <property type="match status" value="1"/>
</dbReference>
<evidence type="ECO:0000256" key="3">
    <source>
        <dbReference type="PROSITE-ProRule" id="PRU01091"/>
    </source>
</evidence>
<dbReference type="SMART" id="SM00448">
    <property type="entry name" value="REC"/>
    <property type="match status" value="1"/>
</dbReference>
<keyword evidence="1 3" id="KW-0238">DNA-binding</keyword>
<dbReference type="PROSITE" id="PS50110">
    <property type="entry name" value="RESPONSE_REGULATORY"/>
    <property type="match status" value="1"/>
</dbReference>
<dbReference type="RefSeq" id="WP_219081479.1">
    <property type="nucleotide sequence ID" value="NZ_JAHBBD010000010.1"/>
</dbReference>
<dbReference type="SMART" id="SM00862">
    <property type="entry name" value="Trans_reg_C"/>
    <property type="match status" value="1"/>
</dbReference>
<proteinExistence type="predicted"/>
<evidence type="ECO:0000259" key="4">
    <source>
        <dbReference type="PROSITE" id="PS50110"/>
    </source>
</evidence>
<evidence type="ECO:0000256" key="1">
    <source>
        <dbReference type="ARBA" id="ARBA00023125"/>
    </source>
</evidence>
<sequence length="236" mass="26701">MLVVDDEREIADLVALYLENEGHEVIVRYDARTALQVVDDPSIRLDMAILDVMLPDVNGFQVCRAIRTAHRFPVIMLTARDREVDTIAGLNFGADDYVTKPFMPLELVARVNAQLRRYRRYDGGREPIAPPPDDGVVEINGLSVNTRTHECRVDGAPVHLTPSEFTILATLCRRRGEVVSAEELFHAIWGDEAYLKTSNTISVHIRHLRDKIGDSVERPRYIHTVWGVGYRIDDNG</sequence>
<protein>
    <submittedName>
        <fullName evidence="6">Response regulator transcription factor</fullName>
    </submittedName>
</protein>
<evidence type="ECO:0000259" key="5">
    <source>
        <dbReference type="PROSITE" id="PS51755"/>
    </source>
</evidence>
<dbReference type="Proteomes" id="UP000812844">
    <property type="component" value="Unassembled WGS sequence"/>
</dbReference>
<dbReference type="PROSITE" id="PS51755">
    <property type="entry name" value="OMPR_PHOB"/>
    <property type="match status" value="1"/>
</dbReference>
<dbReference type="Pfam" id="PF00072">
    <property type="entry name" value="Response_reg"/>
    <property type="match status" value="1"/>
</dbReference>
<reference evidence="6 7" key="1">
    <citation type="submission" date="2021-05" db="EMBL/GenBank/DDBJ databases">
        <title>Phylogenetic classification of ten novel species belonging to the genus Bifidobacterium comprising B. colchicus sp. nov., B. abeli sp. nov., B. bicoloris sp. nov., B. guerezis sp. nov., B. rosaliae sp. nov., B. santillanensis sp. nov., B. argentati sp. nov., B. amazzoni sp. nov., B. pluviali sp. nov., and B. pinnaculum sp. nov.</title>
        <authorList>
            <person name="Lugli G.A."/>
            <person name="Ruiz Garcia L."/>
            <person name="Margolles A."/>
            <person name="Ventura M."/>
        </authorList>
    </citation>
    <scope>NUCLEOTIDE SEQUENCE [LARGE SCALE GENOMIC DNA]</scope>
    <source>
        <strain evidence="6 7">6T3</strain>
    </source>
</reference>
<gene>
    <name evidence="6" type="ORF">KIH73_05490</name>
</gene>
<dbReference type="CDD" id="cd00383">
    <property type="entry name" value="trans_reg_C"/>
    <property type="match status" value="1"/>
</dbReference>
<keyword evidence="7" id="KW-1185">Reference proteome</keyword>